<evidence type="ECO:0000313" key="5">
    <source>
        <dbReference type="Proteomes" id="UP000659654"/>
    </source>
</evidence>
<dbReference type="Pfam" id="PF12796">
    <property type="entry name" value="Ank_2"/>
    <property type="match status" value="1"/>
</dbReference>
<accession>A0A1I7RWY1</accession>
<reference evidence="6" key="1">
    <citation type="submission" date="2016-11" db="UniProtKB">
        <authorList>
            <consortium name="WormBaseParasite"/>
        </authorList>
    </citation>
    <scope>IDENTIFICATION</scope>
</reference>
<feature type="compositionally biased region" description="Basic residues" evidence="2">
    <location>
        <begin position="1"/>
        <end position="11"/>
    </location>
</feature>
<sequence length="504" mass="57437">MKNKEKKKKGPKKDPDEKFRKRRDSLSDAPVTSSGGSEQSSADGQNLESVEDEGWGVELPTVSGIVQSLPTLSDERRLAYNTLLNDEITALQNMNSFLADHDANVFWSNMIGGLLLNGDYIRFVSLCRCLMMPLRSARPDLYNDKNERQMMEYIIPRIANLTYDSDLKRSAFSMLTMSKVPCQARDHGFCKLTALIGDYCDPKSLQNLLYLRDHEENRTALYMAAKNRQPCLVHTLLELGADPNARSSRGRTPAYEALKSDNYQVLNELSIYGADLNRTSYNPEDFGFFEPKISFDIPYVKTWHSRRIETLEKKFREYVSQATHDSITLKPGSQISSLHVFPLTRNQEHAFIDDAKTQTLRSIDLEMKKLQGMKNPVLIFIPFSYPHQILDGAADSIVTQRIALLNSKNKVLEVIYSNPILSTETGICDLPSAVDGPMHNGHIYVFQLPQTLIRHEEELKTNPRFFVNLILELQGLTKPELRYIHFMMQAYDLNPDALDTKKNV</sequence>
<dbReference type="Proteomes" id="UP000582659">
    <property type="component" value="Unassembled WGS sequence"/>
</dbReference>
<dbReference type="WBParaSite" id="BXY_0524400.1">
    <property type="protein sequence ID" value="BXY_0524400.1"/>
    <property type="gene ID" value="BXY_0524400"/>
</dbReference>
<keyword evidence="1" id="KW-0040">ANK repeat</keyword>
<protein>
    <submittedName>
        <fullName evidence="3">(pine wood nematode) hypothetical protein</fullName>
    </submittedName>
</protein>
<dbReference type="AlphaFoldDB" id="A0A1I7RWY1"/>
<evidence type="ECO:0000313" key="6">
    <source>
        <dbReference type="WBParaSite" id="BXY_0524400.1"/>
    </source>
</evidence>
<organism evidence="4 6">
    <name type="scientific">Bursaphelenchus xylophilus</name>
    <name type="common">Pinewood nematode worm</name>
    <name type="synonym">Aphelenchoides xylophilus</name>
    <dbReference type="NCBI Taxonomy" id="6326"/>
    <lineage>
        <taxon>Eukaryota</taxon>
        <taxon>Metazoa</taxon>
        <taxon>Ecdysozoa</taxon>
        <taxon>Nematoda</taxon>
        <taxon>Chromadorea</taxon>
        <taxon>Rhabditida</taxon>
        <taxon>Tylenchina</taxon>
        <taxon>Tylenchomorpha</taxon>
        <taxon>Aphelenchoidea</taxon>
        <taxon>Aphelenchoididae</taxon>
        <taxon>Bursaphelenchus</taxon>
    </lineage>
</organism>
<feature type="repeat" description="ANK" evidence="1">
    <location>
        <begin position="249"/>
        <end position="281"/>
    </location>
</feature>
<dbReference type="Gene3D" id="1.25.40.20">
    <property type="entry name" value="Ankyrin repeat-containing domain"/>
    <property type="match status" value="1"/>
</dbReference>
<evidence type="ECO:0000313" key="3">
    <source>
        <dbReference type="EMBL" id="CAD5230278.1"/>
    </source>
</evidence>
<feature type="region of interest" description="Disordered" evidence="2">
    <location>
        <begin position="1"/>
        <end position="50"/>
    </location>
</feature>
<dbReference type="EMBL" id="CAJFDI010000005">
    <property type="protein sequence ID" value="CAD5230278.1"/>
    <property type="molecule type" value="Genomic_DNA"/>
</dbReference>
<feature type="repeat" description="ANK" evidence="1">
    <location>
        <begin position="216"/>
        <end position="248"/>
    </location>
</feature>
<evidence type="ECO:0000256" key="1">
    <source>
        <dbReference type="PROSITE-ProRule" id="PRU00023"/>
    </source>
</evidence>
<keyword evidence="5" id="KW-1185">Reference proteome</keyword>
<dbReference type="Proteomes" id="UP000659654">
    <property type="component" value="Unassembled WGS sequence"/>
</dbReference>
<dbReference type="PROSITE" id="PS50088">
    <property type="entry name" value="ANK_REPEAT"/>
    <property type="match status" value="2"/>
</dbReference>
<gene>
    <name evidence="3" type="ORF">BXYJ_LOCUS10907</name>
</gene>
<dbReference type="EMBL" id="CAJFCV020000005">
    <property type="protein sequence ID" value="CAG9121195.1"/>
    <property type="molecule type" value="Genomic_DNA"/>
</dbReference>
<dbReference type="SUPFAM" id="SSF48403">
    <property type="entry name" value="Ankyrin repeat"/>
    <property type="match status" value="1"/>
</dbReference>
<dbReference type="OrthoDB" id="71307at2759"/>
<evidence type="ECO:0000313" key="4">
    <source>
        <dbReference type="Proteomes" id="UP000095284"/>
    </source>
</evidence>
<proteinExistence type="predicted"/>
<dbReference type="SMART" id="SM00248">
    <property type="entry name" value="ANK"/>
    <property type="match status" value="2"/>
</dbReference>
<dbReference type="Proteomes" id="UP000095284">
    <property type="component" value="Unplaced"/>
</dbReference>
<name>A0A1I7RWY1_BURXY</name>
<reference evidence="3" key="2">
    <citation type="submission" date="2020-09" db="EMBL/GenBank/DDBJ databases">
        <authorList>
            <person name="Kikuchi T."/>
        </authorList>
    </citation>
    <scope>NUCLEOTIDE SEQUENCE</scope>
    <source>
        <strain evidence="3">Ka4C1</strain>
    </source>
</reference>
<dbReference type="InterPro" id="IPR036770">
    <property type="entry name" value="Ankyrin_rpt-contain_sf"/>
</dbReference>
<evidence type="ECO:0000256" key="2">
    <source>
        <dbReference type="SAM" id="MobiDB-lite"/>
    </source>
</evidence>
<feature type="compositionally biased region" description="Polar residues" evidence="2">
    <location>
        <begin position="30"/>
        <end position="48"/>
    </location>
</feature>
<dbReference type="PROSITE" id="PS50297">
    <property type="entry name" value="ANK_REP_REGION"/>
    <property type="match status" value="1"/>
</dbReference>
<dbReference type="InterPro" id="IPR002110">
    <property type="entry name" value="Ankyrin_rpt"/>
</dbReference>
<dbReference type="SMR" id="A0A1I7RWY1"/>